<dbReference type="HOGENOM" id="CLU_000288_63_45_1"/>
<dbReference type="GO" id="GO:0004674">
    <property type="term" value="F:protein serine/threonine kinase activity"/>
    <property type="evidence" value="ECO:0000318"/>
    <property type="project" value="GO_Central"/>
</dbReference>
<dbReference type="GO" id="GO:0007165">
    <property type="term" value="P:signal transduction"/>
    <property type="evidence" value="ECO:0000318"/>
    <property type="project" value="GO_Central"/>
</dbReference>
<dbReference type="EMBL" id="DS566113">
    <property type="status" value="NOT_ANNOTATED_CDS"/>
    <property type="molecule type" value="Genomic_DNA"/>
</dbReference>
<evidence type="ECO:0000259" key="2">
    <source>
        <dbReference type="PROSITE" id="PS50011"/>
    </source>
</evidence>
<evidence type="ECO:0000256" key="1">
    <source>
        <dbReference type="SAM" id="Phobius"/>
    </source>
</evidence>
<sequence length="638" mass="69923">MSSGVHAQTVTFRSLAETSPTSAAFVFNGSNSDIAQQLYIRHQAGDSGDQVTLTSVPTAVTDRLDPLNVDFATLPGLVQRAVLWDTGFVIAPGNVPVQVYPKNNRSMADIAVQKYEVFNVQCTVKNCSQPSGEDGYYTRYCTGYQMLNTSHCVIDVFEDSGAGTYLGNMWAAGGDPDTVPEIEVRDHSWSDYFNDVMTDFSVYVVHTMSSTDEPAWDTCPADDGYTSPLSVPCHRRDQFSDEFMAANTTVPTGSAWVTTWLEDEFAEDSGFNKVLLVPIILGILVVLGGGLGWFCWKRRAKTNADKSATAAYELEGEHYVGVATPELSLHPMTTTQGSTISSHYESAGSNKTLKVLLGSEHLRGKRIPFESLSFERALSKGASGEVWVCAYNGQKVAVKRLLQSKEQKAENVQAFAEEIDLSASLVHPHIVEFIGVAWNSLNNLVLVLEFFPRGNLQSYLQQHGDLLSWARDKIHMAIGVAQALEYLHARTPPLIHRDLKSNNILLTDKLEPKLIDFGVSRGTVDNTMTAGVGTPYWTAPEILEGKRYTEQADIYSFGVVLTELDTCKIPYSNAATEGGGKPKPFQILQDVMAGKLRPSFSEDCPPRIKRVGLRCLAVDPAGRPTAHELIQELEGSGN</sequence>
<dbReference type="VEuPathDB" id="FungiDB:KRP22_8521"/>
<dbReference type="PANTHER" id="PTHR44329">
    <property type="entry name" value="SERINE/THREONINE-PROTEIN KINASE TNNI3K-RELATED"/>
    <property type="match status" value="1"/>
</dbReference>
<protein>
    <recommendedName>
        <fullName evidence="2">Protein kinase domain-containing protein</fullName>
    </recommendedName>
</protein>
<feature type="domain" description="Protein kinase" evidence="2">
    <location>
        <begin position="372"/>
        <end position="638"/>
    </location>
</feature>
<dbReference type="CDD" id="cd13999">
    <property type="entry name" value="STKc_MAP3K-like"/>
    <property type="match status" value="1"/>
</dbReference>
<evidence type="ECO:0000313" key="3">
    <source>
        <dbReference type="EnsemblProtists" id="Phyra84551"/>
    </source>
</evidence>
<dbReference type="AlphaFoldDB" id="H3H2F3"/>
<dbReference type="InterPro" id="IPR000719">
    <property type="entry name" value="Prot_kinase_dom"/>
</dbReference>
<dbReference type="VEuPathDB" id="FungiDB:KRP23_7931"/>
<dbReference type="PROSITE" id="PS00108">
    <property type="entry name" value="PROTEIN_KINASE_ST"/>
    <property type="match status" value="1"/>
</dbReference>
<dbReference type="EnsemblProtists" id="Phyra84551">
    <property type="protein sequence ID" value="Phyra84551"/>
    <property type="gene ID" value="Phyra84551"/>
</dbReference>
<keyword evidence="1" id="KW-0812">Transmembrane</keyword>
<dbReference type="InterPro" id="IPR051681">
    <property type="entry name" value="Ser/Thr_Kinases-Pseudokinases"/>
</dbReference>
<dbReference type="InParanoid" id="H3H2F3"/>
<dbReference type="PROSITE" id="PS50011">
    <property type="entry name" value="PROTEIN_KINASE_DOM"/>
    <property type="match status" value="1"/>
</dbReference>
<dbReference type="eggNOG" id="KOG0192">
    <property type="taxonomic scope" value="Eukaryota"/>
</dbReference>
<dbReference type="GO" id="GO:0005524">
    <property type="term" value="F:ATP binding"/>
    <property type="evidence" value="ECO:0007669"/>
    <property type="project" value="InterPro"/>
</dbReference>
<dbReference type="SUPFAM" id="SSF56112">
    <property type="entry name" value="Protein kinase-like (PK-like)"/>
    <property type="match status" value="1"/>
</dbReference>
<dbReference type="OMA" id="CARRDQF"/>
<dbReference type="STRING" id="164328.H3H2F3"/>
<dbReference type="VEuPathDB" id="FungiDB:KRP22_14915"/>
<organism evidence="3 4">
    <name type="scientific">Phytophthora ramorum</name>
    <name type="common">Sudden oak death agent</name>
    <dbReference type="NCBI Taxonomy" id="164328"/>
    <lineage>
        <taxon>Eukaryota</taxon>
        <taxon>Sar</taxon>
        <taxon>Stramenopiles</taxon>
        <taxon>Oomycota</taxon>
        <taxon>Peronosporomycetes</taxon>
        <taxon>Peronosporales</taxon>
        <taxon>Peronosporaceae</taxon>
        <taxon>Phytophthora</taxon>
    </lineage>
</organism>
<feature type="transmembrane region" description="Helical" evidence="1">
    <location>
        <begin position="275"/>
        <end position="296"/>
    </location>
</feature>
<reference evidence="4" key="1">
    <citation type="journal article" date="2006" name="Science">
        <title>Phytophthora genome sequences uncover evolutionary origins and mechanisms of pathogenesis.</title>
        <authorList>
            <person name="Tyler B.M."/>
            <person name="Tripathy S."/>
            <person name="Zhang X."/>
            <person name="Dehal P."/>
            <person name="Jiang R.H."/>
            <person name="Aerts A."/>
            <person name="Arredondo F.D."/>
            <person name="Baxter L."/>
            <person name="Bensasson D."/>
            <person name="Beynon J.L."/>
            <person name="Chapman J."/>
            <person name="Damasceno C.M."/>
            <person name="Dorrance A.E."/>
            <person name="Dou D."/>
            <person name="Dickerman A.W."/>
            <person name="Dubchak I.L."/>
            <person name="Garbelotto M."/>
            <person name="Gijzen M."/>
            <person name="Gordon S.G."/>
            <person name="Govers F."/>
            <person name="Grunwald N.J."/>
            <person name="Huang W."/>
            <person name="Ivors K.L."/>
            <person name="Jones R.W."/>
            <person name="Kamoun S."/>
            <person name="Krampis K."/>
            <person name="Lamour K.H."/>
            <person name="Lee M.K."/>
            <person name="McDonald W.H."/>
            <person name="Medina M."/>
            <person name="Meijer H.J."/>
            <person name="Nordberg E.K."/>
            <person name="Maclean D.J."/>
            <person name="Ospina-Giraldo M.D."/>
            <person name="Morris P.F."/>
            <person name="Phuntumart V."/>
            <person name="Putnam N.H."/>
            <person name="Rash S."/>
            <person name="Rose J.K."/>
            <person name="Sakihama Y."/>
            <person name="Salamov A.A."/>
            <person name="Savidor A."/>
            <person name="Scheuring C.F."/>
            <person name="Smith B.M."/>
            <person name="Sobral B.W."/>
            <person name="Terry A."/>
            <person name="Torto-Alalibo T.A."/>
            <person name="Win J."/>
            <person name="Xu Z."/>
            <person name="Zhang H."/>
            <person name="Grigoriev I.V."/>
            <person name="Rokhsar D.S."/>
            <person name="Boore J.L."/>
        </authorList>
    </citation>
    <scope>NUCLEOTIDE SEQUENCE [LARGE SCALE GENOMIC DNA]</scope>
    <source>
        <strain evidence="4">Pr102</strain>
    </source>
</reference>
<dbReference type="SMART" id="SM00220">
    <property type="entry name" value="S_TKc"/>
    <property type="match status" value="1"/>
</dbReference>
<dbReference type="VEuPathDB" id="FungiDB:KRP22_13091"/>
<evidence type="ECO:0000313" key="4">
    <source>
        <dbReference type="Proteomes" id="UP000005238"/>
    </source>
</evidence>
<proteinExistence type="predicted"/>
<dbReference type="PANTHER" id="PTHR44329:SF214">
    <property type="entry name" value="PROTEIN KINASE DOMAIN-CONTAINING PROTEIN"/>
    <property type="match status" value="1"/>
</dbReference>
<name>H3H2F3_PHYRM</name>
<keyword evidence="4" id="KW-1185">Reference proteome</keyword>
<reference evidence="3" key="2">
    <citation type="submission" date="2015-06" db="UniProtKB">
        <authorList>
            <consortium name="EnsemblProtists"/>
        </authorList>
    </citation>
    <scope>IDENTIFICATION</scope>
    <source>
        <strain evidence="3">Pr102</strain>
    </source>
</reference>
<keyword evidence="1" id="KW-1133">Transmembrane helix</keyword>
<dbReference type="Proteomes" id="UP000005238">
    <property type="component" value="Unassembled WGS sequence"/>
</dbReference>
<dbReference type="Gene3D" id="1.10.510.10">
    <property type="entry name" value="Transferase(Phosphotransferase) domain 1"/>
    <property type="match status" value="1"/>
</dbReference>
<accession>H3H2F3</accession>
<dbReference type="InterPro" id="IPR011009">
    <property type="entry name" value="Kinase-like_dom_sf"/>
</dbReference>
<keyword evidence="1" id="KW-0472">Membrane</keyword>
<dbReference type="VEuPathDB" id="FungiDB:KRP23_12415"/>
<dbReference type="Pfam" id="PF00069">
    <property type="entry name" value="Pkinase"/>
    <property type="match status" value="1"/>
</dbReference>
<dbReference type="InterPro" id="IPR008271">
    <property type="entry name" value="Ser/Thr_kinase_AS"/>
</dbReference>
<dbReference type="Gene3D" id="3.30.200.20">
    <property type="entry name" value="Phosphorylase Kinase, domain 1"/>
    <property type="match status" value="1"/>
</dbReference>